<keyword evidence="3" id="KW-0233">DNA recombination</keyword>
<dbReference type="GO" id="GO:0000150">
    <property type="term" value="F:DNA strand exchange activity"/>
    <property type="evidence" value="ECO:0007669"/>
    <property type="project" value="InterPro"/>
</dbReference>
<gene>
    <name evidence="7" type="ordered locus">PCC7424_1270</name>
</gene>
<evidence type="ECO:0000313" key="8">
    <source>
        <dbReference type="Proteomes" id="UP000002384"/>
    </source>
</evidence>
<evidence type="ECO:0000256" key="2">
    <source>
        <dbReference type="ARBA" id="ARBA00023125"/>
    </source>
</evidence>
<dbReference type="InterPro" id="IPR041718">
    <property type="entry name" value="IS607_transposase-like"/>
</dbReference>
<dbReference type="CDD" id="cd03769">
    <property type="entry name" value="SR_IS607_transposase_like"/>
    <property type="match status" value="1"/>
</dbReference>
<dbReference type="KEGG" id="cyc:PCC7424_1270"/>
<evidence type="ECO:0000256" key="4">
    <source>
        <dbReference type="PIRSR" id="PIRSR606118-50"/>
    </source>
</evidence>
<keyword evidence="1" id="KW-0229">DNA integration</keyword>
<dbReference type="HOGENOM" id="CLU_082093_0_1_3"/>
<dbReference type="NCBIfam" id="NF033518">
    <property type="entry name" value="transpos_IS607"/>
    <property type="match status" value="1"/>
</dbReference>
<dbReference type="PANTHER" id="PTHR36172">
    <property type="match status" value="1"/>
</dbReference>
<dbReference type="RefSeq" id="WP_012598663.1">
    <property type="nucleotide sequence ID" value="NC_011729.1"/>
</dbReference>
<dbReference type="GO" id="GO:0003677">
    <property type="term" value="F:DNA binding"/>
    <property type="evidence" value="ECO:0007669"/>
    <property type="project" value="UniProtKB-KW"/>
</dbReference>
<dbReference type="Gene3D" id="3.40.50.1390">
    <property type="entry name" value="Resolvase, N-terminal catalytic domain"/>
    <property type="match status" value="1"/>
</dbReference>
<dbReference type="InterPro" id="IPR006118">
    <property type="entry name" value="Recombinase_CS"/>
</dbReference>
<dbReference type="eggNOG" id="COG2452">
    <property type="taxonomic scope" value="Bacteria"/>
</dbReference>
<feature type="domain" description="Resolvase/invertase-type recombinase catalytic" evidence="6">
    <location>
        <begin position="57"/>
        <end position="195"/>
    </location>
</feature>
<dbReference type="Proteomes" id="UP000002384">
    <property type="component" value="Chromosome"/>
</dbReference>
<dbReference type="STRING" id="65393.PCC7424_1270"/>
<dbReference type="Gene3D" id="1.10.287.2170">
    <property type="match status" value="1"/>
</dbReference>
<reference evidence="8" key="1">
    <citation type="journal article" date="2011" name="MBio">
        <title>Novel metabolic attributes of the genus Cyanothece, comprising a group of unicellular nitrogen-fixing Cyanobacteria.</title>
        <authorList>
            <person name="Bandyopadhyay A."/>
            <person name="Elvitigala T."/>
            <person name="Welsh E."/>
            <person name="Stockel J."/>
            <person name="Liberton M."/>
            <person name="Min H."/>
            <person name="Sherman L.A."/>
            <person name="Pakrasi H.B."/>
        </authorList>
    </citation>
    <scope>NUCLEOTIDE SEQUENCE [LARGE SCALE GENOMIC DNA]</scope>
    <source>
        <strain evidence="8">PCC 7424</strain>
    </source>
</reference>
<evidence type="ECO:0000259" key="6">
    <source>
        <dbReference type="PROSITE" id="PS51736"/>
    </source>
</evidence>
<dbReference type="InterPro" id="IPR041657">
    <property type="entry name" value="HTH_17"/>
</dbReference>
<dbReference type="InterPro" id="IPR009061">
    <property type="entry name" value="DNA-bd_dom_put_sf"/>
</dbReference>
<dbReference type="EMBL" id="CP001291">
    <property type="protein sequence ID" value="ACK69717.1"/>
    <property type="molecule type" value="Genomic_DNA"/>
</dbReference>
<evidence type="ECO:0000256" key="1">
    <source>
        <dbReference type="ARBA" id="ARBA00022908"/>
    </source>
</evidence>
<evidence type="ECO:0000256" key="3">
    <source>
        <dbReference type="ARBA" id="ARBA00023172"/>
    </source>
</evidence>
<dbReference type="PANTHER" id="PTHR36172:SF1">
    <property type="entry name" value="RESOLVASE-RELATED"/>
    <property type="match status" value="1"/>
</dbReference>
<evidence type="ECO:0000313" key="7">
    <source>
        <dbReference type="EMBL" id="ACK69717.1"/>
    </source>
</evidence>
<dbReference type="SUPFAM" id="SSF53041">
    <property type="entry name" value="Resolvase-like"/>
    <property type="match status" value="1"/>
</dbReference>
<keyword evidence="2" id="KW-0238">DNA-binding</keyword>
<organism evidence="7 8">
    <name type="scientific">Gloeothece citriformis (strain PCC 7424)</name>
    <name type="common">Cyanothece sp. (strain PCC 7424)</name>
    <dbReference type="NCBI Taxonomy" id="65393"/>
    <lineage>
        <taxon>Bacteria</taxon>
        <taxon>Bacillati</taxon>
        <taxon>Cyanobacteriota</taxon>
        <taxon>Cyanophyceae</taxon>
        <taxon>Oscillatoriophycideae</taxon>
        <taxon>Chroococcales</taxon>
        <taxon>Aphanothecaceae</taxon>
        <taxon>Gloeothece</taxon>
        <taxon>Gloeothece citriformis</taxon>
    </lineage>
</organism>
<dbReference type="InterPro" id="IPR051491">
    <property type="entry name" value="Recombinase/Transposase-rel"/>
</dbReference>
<dbReference type="FunFam" id="3.40.50.1390:FF:000002">
    <property type="entry name" value="ORF1 in transposon ISC1904"/>
    <property type="match status" value="1"/>
</dbReference>
<dbReference type="PROSITE" id="PS51736">
    <property type="entry name" value="RECOMBINASES_3"/>
    <property type="match status" value="1"/>
</dbReference>
<protein>
    <submittedName>
        <fullName evidence="7">Resolvase domain protein</fullName>
    </submittedName>
</protein>
<dbReference type="Pfam" id="PF00239">
    <property type="entry name" value="Resolvase"/>
    <property type="match status" value="1"/>
</dbReference>
<dbReference type="InterPro" id="IPR006119">
    <property type="entry name" value="Resolv_N"/>
</dbReference>
<dbReference type="GO" id="GO:0015074">
    <property type="term" value="P:DNA integration"/>
    <property type="evidence" value="ECO:0007669"/>
    <property type="project" value="UniProtKB-KW"/>
</dbReference>
<keyword evidence="8" id="KW-1185">Reference proteome</keyword>
<dbReference type="SUPFAM" id="SSF46955">
    <property type="entry name" value="Putative DNA-binding domain"/>
    <property type="match status" value="1"/>
</dbReference>
<dbReference type="InterPro" id="IPR036162">
    <property type="entry name" value="Resolvase-like_N_sf"/>
</dbReference>
<dbReference type="InterPro" id="IPR048046">
    <property type="entry name" value="Transpos_IS607"/>
</dbReference>
<feature type="active site" description="O-(5'-phospho-DNA)-serine intermediate" evidence="4 5">
    <location>
        <position position="65"/>
    </location>
</feature>
<sequence>MYLTPKQVQEKFGYHPKSLSRWADEGLIEYTKSPGGHRRYLLSSLEKVAKTAEDRREVILYVRVSTHSQKEDLKSQREYVSSYYPQCKCISDIGSGLNFKRKKFLILMEQVANHEVKKIVVAHKDRLCRFGFDFVEWFCNLNGCQIEVLNHTYKSPHQELMDDFMAVMHCFSSKLYFLRSYEKKIQQYIDKSDKA</sequence>
<accession>B7K7E9</accession>
<dbReference type="Gene3D" id="1.10.1660.10">
    <property type="match status" value="1"/>
</dbReference>
<name>B7K7E9_GLOC7</name>
<proteinExistence type="predicted"/>
<evidence type="ECO:0000256" key="5">
    <source>
        <dbReference type="PROSITE-ProRule" id="PRU10137"/>
    </source>
</evidence>
<dbReference type="OrthoDB" id="460054at2"/>
<dbReference type="Pfam" id="PF12728">
    <property type="entry name" value="HTH_17"/>
    <property type="match status" value="1"/>
</dbReference>
<dbReference type="AlphaFoldDB" id="B7K7E9"/>
<dbReference type="SMART" id="SM00857">
    <property type="entry name" value="Resolvase"/>
    <property type="match status" value="1"/>
</dbReference>
<dbReference type="PROSITE" id="PS00397">
    <property type="entry name" value="RECOMBINASES_1"/>
    <property type="match status" value="1"/>
</dbReference>